<evidence type="ECO:0000313" key="3">
    <source>
        <dbReference type="Proteomes" id="UP000321222"/>
    </source>
</evidence>
<keyword evidence="3" id="KW-1185">Reference proteome</keyword>
<sequence length="177" mass="20727">MQSKFLALFILFSLTISAQENEGISWKEASINDKIKLSLSLADFENRYKKADSIVNGYAYSCAEKAEVEVKLYYYKGICFELQKDNTLKFSSIDFSVRKAMYFSINEDWFDHTTSLKSFHRSFPEQAEYVEDIYDEVTGEEYQSVVIFPRDLSEGYEWNFNFKNGKLHSITYIESCK</sequence>
<accession>A0A5B9FWK9</accession>
<dbReference type="AlphaFoldDB" id="A0A5B9FWK9"/>
<feature type="chain" id="PRO_5022957623" evidence="1">
    <location>
        <begin position="19"/>
        <end position="177"/>
    </location>
</feature>
<dbReference type="Proteomes" id="UP000321222">
    <property type="component" value="Chromosome"/>
</dbReference>
<name>A0A5B9FWK9_9FLAO</name>
<gene>
    <name evidence="2" type="ORF">FUA48_17600</name>
</gene>
<dbReference type="RefSeq" id="WP_147584810.1">
    <property type="nucleotide sequence ID" value="NZ_CP042831.1"/>
</dbReference>
<organism evidence="2 3">
    <name type="scientific">Flavobacterium alkalisoli</name>
    <dbReference type="NCBI Taxonomy" id="2602769"/>
    <lineage>
        <taxon>Bacteria</taxon>
        <taxon>Pseudomonadati</taxon>
        <taxon>Bacteroidota</taxon>
        <taxon>Flavobacteriia</taxon>
        <taxon>Flavobacteriales</taxon>
        <taxon>Flavobacteriaceae</taxon>
        <taxon>Flavobacterium</taxon>
    </lineage>
</organism>
<dbReference type="EMBL" id="CP042831">
    <property type="protein sequence ID" value="QEE51315.1"/>
    <property type="molecule type" value="Genomic_DNA"/>
</dbReference>
<feature type="signal peptide" evidence="1">
    <location>
        <begin position="1"/>
        <end position="18"/>
    </location>
</feature>
<reference evidence="2 3" key="1">
    <citation type="submission" date="2019-08" db="EMBL/GenBank/DDBJ databases">
        <title>Flavobacterium alkalisoli sp. nov., isolated from rhizosphere soil of Suaeda salsa.</title>
        <authorList>
            <person name="Sun J.-Q."/>
            <person name="Xu L."/>
        </authorList>
    </citation>
    <scope>NUCLEOTIDE SEQUENCE [LARGE SCALE GENOMIC DNA]</scope>
    <source>
        <strain evidence="2 3">XS-5</strain>
    </source>
</reference>
<proteinExistence type="predicted"/>
<evidence type="ECO:0000256" key="1">
    <source>
        <dbReference type="SAM" id="SignalP"/>
    </source>
</evidence>
<protein>
    <submittedName>
        <fullName evidence="2">Uncharacterized protein</fullName>
    </submittedName>
</protein>
<dbReference type="OrthoDB" id="893444at2"/>
<dbReference type="KEGG" id="fak:FUA48_17600"/>
<evidence type="ECO:0000313" key="2">
    <source>
        <dbReference type="EMBL" id="QEE51315.1"/>
    </source>
</evidence>
<keyword evidence="1" id="KW-0732">Signal</keyword>